<gene>
    <name evidence="1" type="ORF">BB934_33145</name>
</gene>
<organism evidence="1">
    <name type="scientific">Microvirga ossetica</name>
    <dbReference type="NCBI Taxonomy" id="1882682"/>
    <lineage>
        <taxon>Bacteria</taxon>
        <taxon>Pseudomonadati</taxon>
        <taxon>Pseudomonadota</taxon>
        <taxon>Alphaproteobacteria</taxon>
        <taxon>Hyphomicrobiales</taxon>
        <taxon>Methylobacteriaceae</taxon>
        <taxon>Microvirga</taxon>
    </lineage>
</organism>
<proteinExistence type="predicted"/>
<reference evidence="1" key="1">
    <citation type="submission" date="2016-07" db="EMBL/GenBank/DDBJ databases">
        <title>Microvirga ossetica sp. nov. a new species of rhizobia isolated from root nodules of the legume species Vicia alpestris Steven originated from North Ossetia region in the Caucasus.</title>
        <authorList>
            <person name="Safronova V.I."/>
            <person name="Kuznetsova I.G."/>
            <person name="Sazanova A.L."/>
            <person name="Belimov A."/>
            <person name="Andronov E."/>
            <person name="Osledkin Y.S."/>
            <person name="Onishchuk O.P."/>
            <person name="Kurchak O.N."/>
            <person name="Shaposhnikov A.I."/>
            <person name="Willems A."/>
            <person name="Tikhonovich I.A."/>
        </authorList>
    </citation>
    <scope>NUCLEOTIDE SEQUENCE [LARGE SCALE GENOMIC DNA]</scope>
    <source>
        <strain evidence="1">V5/3M</strain>
        <plasmid evidence="1">unnamed1</plasmid>
    </source>
</reference>
<geneLocation type="plasmid" evidence="1">
    <name>unnamed1</name>
</geneLocation>
<name>A0A1B2ESU6_9HYPH</name>
<accession>A0A1B2ESU6</accession>
<sequence length="90" mass="9695">MSLRTTSRTITFARPFSLDGLDEAQPAGSYTVQTDEEPIEGLSFIAYRRVATVIFLPLSHRGIGSFQAIPVTPESLDAALARDASGSHDV</sequence>
<evidence type="ECO:0000313" key="1">
    <source>
        <dbReference type="EMBL" id="ANY83056.1"/>
    </source>
</evidence>
<dbReference type="EMBL" id="CP016617">
    <property type="protein sequence ID" value="ANY83056.1"/>
    <property type="molecule type" value="Genomic_DNA"/>
</dbReference>
<keyword evidence="1" id="KW-0614">Plasmid</keyword>
<dbReference type="KEGG" id="moc:BB934_33145"/>
<protein>
    <submittedName>
        <fullName evidence="1">Uncharacterized protein</fullName>
    </submittedName>
</protein>
<dbReference type="AlphaFoldDB" id="A0A1B2ESU6"/>